<dbReference type="GO" id="GO:0016987">
    <property type="term" value="F:sigma factor activity"/>
    <property type="evidence" value="ECO:0007669"/>
    <property type="project" value="UniProtKB-KW"/>
</dbReference>
<keyword evidence="2" id="KW-0805">Transcription regulation</keyword>
<keyword evidence="9" id="KW-1185">Reference proteome</keyword>
<dbReference type="SUPFAM" id="SSF88946">
    <property type="entry name" value="Sigma2 domain of RNA polymerase sigma factors"/>
    <property type="match status" value="1"/>
</dbReference>
<dbReference type="InterPro" id="IPR039425">
    <property type="entry name" value="RNA_pol_sigma-70-like"/>
</dbReference>
<dbReference type="InterPro" id="IPR013324">
    <property type="entry name" value="RNA_pol_sigma_r3/r4-like"/>
</dbReference>
<dbReference type="PANTHER" id="PTHR43133:SF50">
    <property type="entry name" value="ECF RNA POLYMERASE SIGMA FACTOR SIGM"/>
    <property type="match status" value="1"/>
</dbReference>
<keyword evidence="3" id="KW-0731">Sigma factor</keyword>
<keyword evidence="5" id="KW-0804">Transcription</keyword>
<name>A0A2T0S997_9ACTN</name>
<dbReference type="GO" id="GO:0006352">
    <property type="term" value="P:DNA-templated transcription initiation"/>
    <property type="evidence" value="ECO:0007669"/>
    <property type="project" value="InterPro"/>
</dbReference>
<feature type="domain" description="RNA polymerase sigma factor 70 region 4 type 2" evidence="7">
    <location>
        <begin position="135"/>
        <end position="186"/>
    </location>
</feature>
<organism evidence="8 9">
    <name type="scientific">Pseudosporangium ferrugineum</name>
    <dbReference type="NCBI Taxonomy" id="439699"/>
    <lineage>
        <taxon>Bacteria</taxon>
        <taxon>Bacillati</taxon>
        <taxon>Actinomycetota</taxon>
        <taxon>Actinomycetes</taxon>
        <taxon>Micromonosporales</taxon>
        <taxon>Micromonosporaceae</taxon>
        <taxon>Pseudosporangium</taxon>
    </lineage>
</organism>
<dbReference type="Proteomes" id="UP000239209">
    <property type="component" value="Unassembled WGS sequence"/>
</dbReference>
<keyword evidence="4" id="KW-0238">DNA-binding</keyword>
<comment type="similarity">
    <text evidence="1">Belongs to the sigma-70 factor family. ECF subfamily.</text>
</comment>
<dbReference type="OrthoDB" id="3294528at2"/>
<feature type="domain" description="RNA polymerase sigma-70 region 2" evidence="6">
    <location>
        <begin position="41"/>
        <end position="108"/>
    </location>
</feature>
<dbReference type="Pfam" id="PF08281">
    <property type="entry name" value="Sigma70_r4_2"/>
    <property type="match status" value="1"/>
</dbReference>
<proteinExistence type="inferred from homology"/>
<dbReference type="EMBL" id="PVZG01000005">
    <property type="protein sequence ID" value="PRY29966.1"/>
    <property type="molecule type" value="Genomic_DNA"/>
</dbReference>
<evidence type="ECO:0000256" key="1">
    <source>
        <dbReference type="ARBA" id="ARBA00010641"/>
    </source>
</evidence>
<dbReference type="InterPro" id="IPR013325">
    <property type="entry name" value="RNA_pol_sigma_r2"/>
</dbReference>
<dbReference type="CDD" id="cd06171">
    <property type="entry name" value="Sigma70_r4"/>
    <property type="match status" value="1"/>
</dbReference>
<dbReference type="InterPro" id="IPR014284">
    <property type="entry name" value="RNA_pol_sigma-70_dom"/>
</dbReference>
<dbReference type="Gene3D" id="1.10.1740.10">
    <property type="match status" value="1"/>
</dbReference>
<dbReference type="PANTHER" id="PTHR43133">
    <property type="entry name" value="RNA POLYMERASE ECF-TYPE SIGMA FACTO"/>
    <property type="match status" value="1"/>
</dbReference>
<dbReference type="Gene3D" id="1.10.10.10">
    <property type="entry name" value="Winged helix-like DNA-binding domain superfamily/Winged helix DNA-binding domain"/>
    <property type="match status" value="1"/>
</dbReference>
<evidence type="ECO:0000256" key="5">
    <source>
        <dbReference type="ARBA" id="ARBA00023163"/>
    </source>
</evidence>
<reference evidence="8 9" key="1">
    <citation type="submission" date="2018-03" db="EMBL/GenBank/DDBJ databases">
        <title>Genomic Encyclopedia of Archaeal and Bacterial Type Strains, Phase II (KMG-II): from individual species to whole genera.</title>
        <authorList>
            <person name="Goeker M."/>
        </authorList>
    </citation>
    <scope>NUCLEOTIDE SEQUENCE [LARGE SCALE GENOMIC DNA]</scope>
    <source>
        <strain evidence="8 9">DSM 45348</strain>
    </source>
</reference>
<dbReference type="NCBIfam" id="TIGR02937">
    <property type="entry name" value="sigma70-ECF"/>
    <property type="match status" value="1"/>
</dbReference>
<dbReference type="InterPro" id="IPR036388">
    <property type="entry name" value="WH-like_DNA-bd_sf"/>
</dbReference>
<dbReference type="GO" id="GO:0003677">
    <property type="term" value="F:DNA binding"/>
    <property type="evidence" value="ECO:0007669"/>
    <property type="project" value="UniProtKB-KW"/>
</dbReference>
<evidence type="ECO:0000256" key="2">
    <source>
        <dbReference type="ARBA" id="ARBA00023015"/>
    </source>
</evidence>
<evidence type="ECO:0000256" key="4">
    <source>
        <dbReference type="ARBA" id="ARBA00023125"/>
    </source>
</evidence>
<evidence type="ECO:0000256" key="3">
    <source>
        <dbReference type="ARBA" id="ARBA00023082"/>
    </source>
</evidence>
<dbReference type="SUPFAM" id="SSF88659">
    <property type="entry name" value="Sigma3 and sigma4 domains of RNA polymerase sigma factors"/>
    <property type="match status" value="1"/>
</dbReference>
<evidence type="ECO:0000259" key="6">
    <source>
        <dbReference type="Pfam" id="PF04542"/>
    </source>
</evidence>
<dbReference type="RefSeq" id="WP_106126646.1">
    <property type="nucleotide sequence ID" value="NZ_PVZG01000005.1"/>
</dbReference>
<accession>A0A2T0S997</accession>
<protein>
    <submittedName>
        <fullName evidence="8">RNA polymerase sigma-70 factor (Sigma-E family)</fullName>
    </submittedName>
</protein>
<comment type="caution">
    <text evidence="8">The sequence shown here is derived from an EMBL/GenBank/DDBJ whole genome shotgun (WGS) entry which is preliminary data.</text>
</comment>
<dbReference type="Pfam" id="PF04542">
    <property type="entry name" value="Sigma70_r2"/>
    <property type="match status" value="1"/>
</dbReference>
<dbReference type="InterPro" id="IPR007627">
    <property type="entry name" value="RNA_pol_sigma70_r2"/>
</dbReference>
<evidence type="ECO:0000313" key="9">
    <source>
        <dbReference type="Proteomes" id="UP000239209"/>
    </source>
</evidence>
<dbReference type="InterPro" id="IPR013249">
    <property type="entry name" value="RNA_pol_sigma70_r4_t2"/>
</dbReference>
<evidence type="ECO:0000313" key="8">
    <source>
        <dbReference type="EMBL" id="PRY29966.1"/>
    </source>
</evidence>
<evidence type="ECO:0000259" key="7">
    <source>
        <dbReference type="Pfam" id="PF08281"/>
    </source>
</evidence>
<sequence length="195" mass="21365">MILALPLPQPLLRWLRSALAGSAAPVRDPGAPDGPPAINELYHARRLHLVRLAVLMVDDLGTAEDIVQDVFAALYRRHGADLRKIADPDAYLTSGVMNAARSALRRRRTARAYVPPPPGTAPAAEDQMLRGEGDREVLAALAELTVRQRQVVVLRYWSELSEQEIAEVLHVSRGTVKSTAHRALTLLRGLLGEHS</sequence>
<gene>
    <name evidence="8" type="ORF">CLV70_105134</name>
</gene>
<dbReference type="AlphaFoldDB" id="A0A2T0S997"/>